<dbReference type="Gene3D" id="1.10.860.10">
    <property type="entry name" value="DNAb Helicase, Chain A"/>
    <property type="match status" value="1"/>
</dbReference>
<evidence type="ECO:0000256" key="12">
    <source>
        <dbReference type="HAMAP-Rule" id="MF_00974"/>
    </source>
</evidence>
<comment type="subunit">
    <text evidence="12">Monomer. Interacts with DnaB.</text>
</comment>
<dbReference type="CDD" id="cd03364">
    <property type="entry name" value="TOPRIM_DnaG_primases"/>
    <property type="match status" value="1"/>
</dbReference>
<dbReference type="FunFam" id="3.90.580.10:FF:000001">
    <property type="entry name" value="DNA primase"/>
    <property type="match status" value="1"/>
</dbReference>
<dbReference type="Pfam" id="PF01807">
    <property type="entry name" value="Zn_ribbon_DnaG"/>
    <property type="match status" value="1"/>
</dbReference>
<dbReference type="InterPro" id="IPR006295">
    <property type="entry name" value="DNA_primase_DnaG"/>
</dbReference>
<evidence type="ECO:0000256" key="5">
    <source>
        <dbReference type="ARBA" id="ARBA00022705"/>
    </source>
</evidence>
<accession>A0A1B1YTR6</accession>
<keyword evidence="15" id="KW-1185">Reference proteome</keyword>
<dbReference type="InterPro" id="IPR016136">
    <property type="entry name" value="DNA_helicase_N/primase_C"/>
</dbReference>
<name>A0A1B1YTR6_9GAMM</name>
<evidence type="ECO:0000256" key="4">
    <source>
        <dbReference type="ARBA" id="ARBA00022695"/>
    </source>
</evidence>
<evidence type="ECO:0000256" key="8">
    <source>
        <dbReference type="ARBA" id="ARBA00022833"/>
    </source>
</evidence>
<dbReference type="FunCoup" id="A0A1B1YTR6">
    <property type="interactions" value="283"/>
</dbReference>
<dbReference type="GO" id="GO:0008270">
    <property type="term" value="F:zinc ion binding"/>
    <property type="evidence" value="ECO:0007669"/>
    <property type="project" value="UniProtKB-UniRule"/>
</dbReference>
<dbReference type="InterPro" id="IPR013173">
    <property type="entry name" value="DNA_primase_DnaG_DnaB-bd_dom"/>
</dbReference>
<dbReference type="STRING" id="1810504.PG2T_08570"/>
<dbReference type="InterPro" id="IPR002694">
    <property type="entry name" value="Znf_CHC2"/>
</dbReference>
<evidence type="ECO:0000256" key="2">
    <source>
        <dbReference type="ARBA" id="ARBA00022515"/>
    </source>
</evidence>
<dbReference type="Gene3D" id="3.40.1360.10">
    <property type="match status" value="1"/>
</dbReference>
<dbReference type="InterPro" id="IPR037068">
    <property type="entry name" value="DNA_primase_core_N_sf"/>
</dbReference>
<reference evidence="15" key="1">
    <citation type="submission" date="2016-03" db="EMBL/GenBank/DDBJ databases">
        <title>Complete genome sequence of Solimmundus cernigliae, representing a novel lineage of polycyclic aromatic hydrocarbon degraders within the Gammaproteobacteria.</title>
        <authorList>
            <person name="Singleton D.R."/>
            <person name="Dickey A.N."/>
            <person name="Scholl E.H."/>
            <person name="Wright F.A."/>
            <person name="Aitken M.D."/>
        </authorList>
    </citation>
    <scope>NUCLEOTIDE SEQUENCE [LARGE SCALE GENOMIC DNA]</scope>
    <source>
        <strain evidence="15">TR3.2</strain>
    </source>
</reference>
<keyword evidence="10 12" id="KW-0238">DNA-binding</keyword>
<dbReference type="SUPFAM" id="SSF56731">
    <property type="entry name" value="DNA primase core"/>
    <property type="match status" value="1"/>
</dbReference>
<evidence type="ECO:0000259" key="13">
    <source>
        <dbReference type="PROSITE" id="PS50880"/>
    </source>
</evidence>
<dbReference type="AlphaFoldDB" id="A0A1B1YTR6"/>
<dbReference type="SUPFAM" id="SSF117023">
    <property type="entry name" value="DNA primase DnaG, C-terminal domain"/>
    <property type="match status" value="1"/>
</dbReference>
<dbReference type="Pfam" id="PF10410">
    <property type="entry name" value="DnaB_bind"/>
    <property type="match status" value="1"/>
</dbReference>
<gene>
    <name evidence="12" type="primary">dnaG</name>
    <name evidence="14" type="ORF">PG2T_08570</name>
</gene>
<dbReference type="SMART" id="SM00493">
    <property type="entry name" value="TOPRIM"/>
    <property type="match status" value="1"/>
</dbReference>
<dbReference type="Proteomes" id="UP000092952">
    <property type="component" value="Chromosome"/>
</dbReference>
<dbReference type="InterPro" id="IPR013264">
    <property type="entry name" value="DNAG_N"/>
</dbReference>
<sequence>MDGMSGRIPEDFIDAVLARTDIAEVIGARVPLRRSGRELAGRCPFHEEKTPSFTVSPQKQFYHCFGCGAHGTVIGFLMAIDRLDFREAIAELAQRAGMTLPEESPQGHESGTSLAALYEVLAAASAFYRKQLRHHPAAAGAVEYLKNRGLDGKTAARFHLGFAPDGWDGLGRALGERYGADLLRRAGLLAGDEDGRGHDRFRGRVMFPIEDRRGRVIGFGGRIIGQGEPKYLNSPETPVFHKGRELYGLPNVLRQARNPHLLLVVEGYMDVVMLAQHGIDHAVAVLGTALTAEHLRAAFRITPRLVLCFDGDNAGRRAAERAVDNALPELADGRDLRLLFLPEGEDPDSLVRRIGKEAFLELAGQAVPVSQHLVDRLRNSANIATVEGRAQLAELAKPLLQKLPAGTYRDLIVEKITGFVGRSGLNPAPAGRASPAIPRIAGQRPSPVWRAILLLAHYPQLVGHVGDLTLLTDTHSDGVDLLLRLLATLRELRQPRLDLLLEHWRDTDDGAALSSILAHSELVPEELASAQRELHEIIERLLSQAAQAQRRKALMHGVPPSQLDAQQRAEVLALLKQRGGAPT</sequence>
<dbReference type="PROSITE" id="PS50880">
    <property type="entry name" value="TOPRIM"/>
    <property type="match status" value="1"/>
</dbReference>
<dbReference type="HAMAP" id="MF_00974">
    <property type="entry name" value="DNA_primase_DnaG"/>
    <property type="match status" value="1"/>
</dbReference>
<keyword evidence="2 12" id="KW-0639">Primosome</keyword>
<keyword evidence="4 12" id="KW-0548">Nucleotidyltransferase</keyword>
<dbReference type="NCBIfam" id="TIGR01391">
    <property type="entry name" value="dnaG"/>
    <property type="match status" value="1"/>
</dbReference>
<feature type="zinc finger region" description="CHC2-type" evidence="12">
    <location>
        <begin position="43"/>
        <end position="67"/>
    </location>
</feature>
<dbReference type="GO" id="GO:0006269">
    <property type="term" value="P:DNA replication, synthesis of primer"/>
    <property type="evidence" value="ECO:0007669"/>
    <property type="project" value="UniProtKB-UniRule"/>
</dbReference>
<evidence type="ECO:0000256" key="6">
    <source>
        <dbReference type="ARBA" id="ARBA00022723"/>
    </source>
</evidence>
<dbReference type="EMBL" id="CP014671">
    <property type="protein sequence ID" value="ANX04224.1"/>
    <property type="molecule type" value="Genomic_DNA"/>
</dbReference>
<dbReference type="InParanoid" id="A0A1B1YTR6"/>
<dbReference type="Pfam" id="PF13662">
    <property type="entry name" value="Toprim_4"/>
    <property type="match status" value="1"/>
</dbReference>
<comment type="cofactor">
    <cofactor evidence="12">
        <name>Zn(2+)</name>
        <dbReference type="ChEBI" id="CHEBI:29105"/>
    </cofactor>
    <text evidence="12">Binds 1 zinc ion per monomer.</text>
</comment>
<comment type="catalytic activity">
    <reaction evidence="12">
        <text>ssDNA + n NTP = ssDNA/pppN(pN)n-1 hybrid + (n-1) diphosphate.</text>
        <dbReference type="EC" id="2.7.7.101"/>
    </reaction>
</comment>
<feature type="domain" description="Toprim" evidence="13">
    <location>
        <begin position="260"/>
        <end position="342"/>
    </location>
</feature>
<evidence type="ECO:0000256" key="9">
    <source>
        <dbReference type="ARBA" id="ARBA00022842"/>
    </source>
</evidence>
<evidence type="ECO:0000313" key="15">
    <source>
        <dbReference type="Proteomes" id="UP000092952"/>
    </source>
</evidence>
<evidence type="ECO:0000256" key="7">
    <source>
        <dbReference type="ARBA" id="ARBA00022771"/>
    </source>
</evidence>
<dbReference type="GO" id="GO:0003899">
    <property type="term" value="F:DNA-directed RNA polymerase activity"/>
    <property type="evidence" value="ECO:0007669"/>
    <property type="project" value="UniProtKB-UniRule"/>
</dbReference>
<keyword evidence="3 12" id="KW-0808">Transferase</keyword>
<dbReference type="EC" id="2.7.7.101" evidence="12"/>
<evidence type="ECO:0000256" key="3">
    <source>
        <dbReference type="ARBA" id="ARBA00022679"/>
    </source>
</evidence>
<dbReference type="FunFam" id="3.40.1360.10:FF:000002">
    <property type="entry name" value="DNA primase"/>
    <property type="match status" value="1"/>
</dbReference>
<evidence type="ECO:0000256" key="1">
    <source>
        <dbReference type="ARBA" id="ARBA00022478"/>
    </source>
</evidence>
<organism evidence="14 15">
    <name type="scientific">Immundisolibacter cernigliae</name>
    <dbReference type="NCBI Taxonomy" id="1810504"/>
    <lineage>
        <taxon>Bacteria</taxon>
        <taxon>Pseudomonadati</taxon>
        <taxon>Pseudomonadota</taxon>
        <taxon>Gammaproteobacteria</taxon>
        <taxon>Immundisolibacterales</taxon>
        <taxon>Immundisolibacteraceae</taxon>
        <taxon>Immundisolibacter</taxon>
    </lineage>
</organism>
<dbReference type="Gene3D" id="1.20.50.20">
    <property type="entry name" value="DnaG, RNA polymerase domain, helical bundle"/>
    <property type="match status" value="1"/>
</dbReference>
<evidence type="ECO:0000256" key="11">
    <source>
        <dbReference type="ARBA" id="ARBA00023163"/>
    </source>
</evidence>
<dbReference type="InterPro" id="IPR034151">
    <property type="entry name" value="TOPRIM_DnaG_bac"/>
</dbReference>
<dbReference type="SUPFAM" id="SSF57783">
    <property type="entry name" value="Zinc beta-ribbon"/>
    <property type="match status" value="1"/>
</dbReference>
<keyword evidence="9" id="KW-0460">Magnesium</keyword>
<comment type="function">
    <text evidence="12">RNA polymerase that catalyzes the synthesis of short RNA molecules used as primers for DNA polymerase during DNA replication.</text>
</comment>
<evidence type="ECO:0000256" key="10">
    <source>
        <dbReference type="ARBA" id="ARBA00023125"/>
    </source>
</evidence>
<keyword evidence="5 12" id="KW-0235">DNA replication</keyword>
<dbReference type="InterPro" id="IPR030846">
    <property type="entry name" value="DnaG_bac"/>
</dbReference>
<keyword evidence="7 12" id="KW-0863">Zinc-finger</keyword>
<dbReference type="InterPro" id="IPR019475">
    <property type="entry name" value="DNA_primase_DnaB-bd"/>
</dbReference>
<dbReference type="InterPro" id="IPR006171">
    <property type="entry name" value="TOPRIM_dom"/>
</dbReference>
<dbReference type="SMART" id="SM00400">
    <property type="entry name" value="ZnF_CHCC"/>
    <property type="match status" value="1"/>
</dbReference>
<dbReference type="InterPro" id="IPR050219">
    <property type="entry name" value="DnaG_primase"/>
</dbReference>
<dbReference type="Pfam" id="PF08278">
    <property type="entry name" value="DnaG_DnaB_bind"/>
    <property type="match status" value="1"/>
</dbReference>
<dbReference type="PANTHER" id="PTHR30313:SF2">
    <property type="entry name" value="DNA PRIMASE"/>
    <property type="match status" value="1"/>
</dbReference>
<dbReference type="GO" id="GO:0005737">
    <property type="term" value="C:cytoplasm"/>
    <property type="evidence" value="ECO:0007669"/>
    <property type="project" value="TreeGrafter"/>
</dbReference>
<keyword evidence="11 12" id="KW-0804">Transcription</keyword>
<dbReference type="Gene3D" id="3.90.980.10">
    <property type="entry name" value="DNA primase, catalytic core, N-terminal domain"/>
    <property type="match status" value="1"/>
</dbReference>
<keyword evidence="6 12" id="KW-0479">Metal-binding</keyword>
<dbReference type="Gene3D" id="3.90.580.10">
    <property type="entry name" value="Zinc finger, CHC2-type domain"/>
    <property type="match status" value="1"/>
</dbReference>
<comment type="similarity">
    <text evidence="12">Belongs to the DnaG primase family.</text>
</comment>
<dbReference type="KEGG" id="gbi:PG2T_08570"/>
<keyword evidence="1 12" id="KW-0240">DNA-directed RNA polymerase</keyword>
<proteinExistence type="inferred from homology"/>
<dbReference type="FunFam" id="3.90.980.10:FF:000001">
    <property type="entry name" value="DNA primase"/>
    <property type="match status" value="1"/>
</dbReference>
<dbReference type="GO" id="GO:0000428">
    <property type="term" value="C:DNA-directed RNA polymerase complex"/>
    <property type="evidence" value="ECO:0007669"/>
    <property type="project" value="UniProtKB-KW"/>
</dbReference>
<protein>
    <recommendedName>
        <fullName evidence="12">DNA primase</fullName>
        <ecNumber evidence="12">2.7.7.101</ecNumber>
    </recommendedName>
</protein>
<dbReference type="SMART" id="SM00766">
    <property type="entry name" value="DnaG_DnaB_bind"/>
    <property type="match status" value="1"/>
</dbReference>
<keyword evidence="8 12" id="KW-0862">Zinc</keyword>
<dbReference type="PANTHER" id="PTHR30313">
    <property type="entry name" value="DNA PRIMASE"/>
    <property type="match status" value="1"/>
</dbReference>
<dbReference type="Pfam" id="PF08275">
    <property type="entry name" value="DNAG_N"/>
    <property type="match status" value="1"/>
</dbReference>
<comment type="domain">
    <text evidence="12">Contains an N-terminal zinc-binding domain, a central core domain that contains the primase activity, and a C-terminal DnaB-binding domain.</text>
</comment>
<dbReference type="GO" id="GO:0003677">
    <property type="term" value="F:DNA binding"/>
    <property type="evidence" value="ECO:0007669"/>
    <property type="project" value="UniProtKB-KW"/>
</dbReference>
<dbReference type="GO" id="GO:1990077">
    <property type="term" value="C:primosome complex"/>
    <property type="evidence" value="ECO:0007669"/>
    <property type="project" value="UniProtKB-KW"/>
</dbReference>
<evidence type="ECO:0000313" key="14">
    <source>
        <dbReference type="EMBL" id="ANX04224.1"/>
    </source>
</evidence>
<dbReference type="InterPro" id="IPR036977">
    <property type="entry name" value="DNA_primase_Znf_CHC2"/>
</dbReference>